<dbReference type="Pfam" id="PF04379">
    <property type="entry name" value="DUF525"/>
    <property type="match status" value="1"/>
</dbReference>
<evidence type="ECO:0000256" key="2">
    <source>
        <dbReference type="HAMAP-Rule" id="MF_00791"/>
    </source>
</evidence>
<dbReference type="InterPro" id="IPR007474">
    <property type="entry name" value="ApaG_domain"/>
</dbReference>
<dbReference type="KEGG" id="tee:Tel_01980"/>
<dbReference type="EMBL" id="CP013099">
    <property type="protein sequence ID" value="ALP52004.1"/>
    <property type="molecule type" value="Genomic_DNA"/>
</dbReference>
<sequence length="127" mass="14139">MSQKYHNQIEVAAEAFYIEEQSEPETDRFVFAYIITINNTGKAPARLTHRHWHITDANGKVEEVHGEGVIGKQPYLKPGESFQYSSGTILKTPVGAMQGYYDMACDDGSHFKATVEPFTLSVPGSLN</sequence>
<protein>
    <recommendedName>
        <fullName evidence="1 2">Protein ApaG</fullName>
    </recommendedName>
</protein>
<dbReference type="Proteomes" id="UP000055136">
    <property type="component" value="Chromosome"/>
</dbReference>
<accession>A0A0S2TA18</accession>
<dbReference type="PANTHER" id="PTHR14289:SF16">
    <property type="entry name" value="POLYMERASE DELTA-INTERACTING PROTEIN 2"/>
    <property type="match status" value="1"/>
</dbReference>
<dbReference type="PROSITE" id="PS51087">
    <property type="entry name" value="APAG"/>
    <property type="match status" value="1"/>
</dbReference>
<dbReference type="NCBIfam" id="NF003967">
    <property type="entry name" value="PRK05461.1"/>
    <property type="match status" value="1"/>
</dbReference>
<dbReference type="InterPro" id="IPR036767">
    <property type="entry name" value="ApaG_sf"/>
</dbReference>
<dbReference type="HAMAP" id="MF_00791">
    <property type="entry name" value="ApaG"/>
    <property type="match status" value="1"/>
</dbReference>
<reference evidence="4" key="1">
    <citation type="submission" date="2015-10" db="EMBL/GenBank/DDBJ databases">
        <title>Description of Candidatus Tenderia electrophaga gen. nov, sp. nov., an Uncultivated Electroautotroph from a Biocathode Enrichment.</title>
        <authorList>
            <person name="Eddie B.J."/>
            <person name="Malanoski A.P."/>
            <person name="Wang Z."/>
            <person name="Hall R.J."/>
            <person name="Oh S.D."/>
            <person name="Heiner C."/>
            <person name="Lin B."/>
            <person name="Strycharz-Glaven S.M."/>
        </authorList>
    </citation>
    <scope>NUCLEOTIDE SEQUENCE [LARGE SCALE GENOMIC DNA]</scope>
    <source>
        <strain evidence="4">NRL1</strain>
    </source>
</reference>
<dbReference type="PANTHER" id="PTHR14289">
    <property type="entry name" value="F-BOX ONLY PROTEIN 3"/>
    <property type="match status" value="1"/>
</dbReference>
<dbReference type="SUPFAM" id="SSF110069">
    <property type="entry name" value="ApaG-like"/>
    <property type="match status" value="1"/>
</dbReference>
<evidence type="ECO:0000313" key="5">
    <source>
        <dbReference type="Proteomes" id="UP000055136"/>
    </source>
</evidence>
<name>A0A0S2TA18_9GAMM</name>
<proteinExistence type="inferred from homology"/>
<feature type="domain" description="ApaG" evidence="3">
    <location>
        <begin position="3"/>
        <end position="127"/>
    </location>
</feature>
<dbReference type="Gene3D" id="2.60.40.1470">
    <property type="entry name" value="ApaG domain"/>
    <property type="match status" value="1"/>
</dbReference>
<dbReference type="STRING" id="1748243.Tel_01980"/>
<dbReference type="GO" id="GO:0070987">
    <property type="term" value="P:error-free translesion synthesis"/>
    <property type="evidence" value="ECO:0007669"/>
    <property type="project" value="TreeGrafter"/>
</dbReference>
<dbReference type="InterPro" id="IPR023065">
    <property type="entry name" value="Uncharacterised_ApaG"/>
</dbReference>
<evidence type="ECO:0000313" key="4">
    <source>
        <dbReference type="EMBL" id="ALP52004.1"/>
    </source>
</evidence>
<keyword evidence="5" id="KW-1185">Reference proteome</keyword>
<dbReference type="AlphaFoldDB" id="A0A0S2TA18"/>
<evidence type="ECO:0000256" key="1">
    <source>
        <dbReference type="ARBA" id="ARBA00017693"/>
    </source>
</evidence>
<evidence type="ECO:0000259" key="3">
    <source>
        <dbReference type="PROSITE" id="PS51087"/>
    </source>
</evidence>
<organism evidence="4 5">
    <name type="scientific">Candidatus Tenderia electrophaga</name>
    <dbReference type="NCBI Taxonomy" id="1748243"/>
    <lineage>
        <taxon>Bacteria</taxon>
        <taxon>Pseudomonadati</taxon>
        <taxon>Pseudomonadota</taxon>
        <taxon>Gammaproteobacteria</taxon>
        <taxon>Candidatus Tenderiales</taxon>
        <taxon>Candidatus Tenderiaceae</taxon>
        <taxon>Candidatus Tenderia</taxon>
    </lineage>
</organism>
<gene>
    <name evidence="2" type="primary">apaG</name>
    <name evidence="4" type="ORF">Tel_01980</name>
</gene>